<dbReference type="PANTHER" id="PTHR31796:SF2">
    <property type="entry name" value="SUZ DOMAIN-CONTAINING PROTEIN 1"/>
    <property type="match status" value="1"/>
</dbReference>
<sequence length="133" mass="14836">MMLLNDDERLSTYGPTEPTVKILKRPTFEQQNRANIDAKPKAPVKTLRQREHEYAQARLRILGAEKSPEEMTEPSSEVLNKSNSSLDNSRKVVPANGMVGQSSASDLIQNQRPPDGIIRLPKGPEGSGFLIRR</sequence>
<dbReference type="InterPro" id="IPR039228">
    <property type="entry name" value="SZRD1"/>
</dbReference>
<name>A0A9Q0S903_9DIPT</name>
<dbReference type="Pfam" id="PF12752">
    <property type="entry name" value="SUZ"/>
    <property type="match status" value="1"/>
</dbReference>
<dbReference type="PROSITE" id="PS51673">
    <property type="entry name" value="SUZ"/>
    <property type="match status" value="1"/>
</dbReference>
<feature type="region of interest" description="Disordered" evidence="1">
    <location>
        <begin position="61"/>
        <end position="133"/>
    </location>
</feature>
<dbReference type="EMBL" id="WJQU01000001">
    <property type="protein sequence ID" value="KAJ6649762.1"/>
    <property type="molecule type" value="Genomic_DNA"/>
</dbReference>
<accession>A0A9Q0S903</accession>
<feature type="compositionally biased region" description="Polar residues" evidence="1">
    <location>
        <begin position="99"/>
        <end position="112"/>
    </location>
</feature>
<feature type="compositionally biased region" description="Polar residues" evidence="1">
    <location>
        <begin position="73"/>
        <end position="87"/>
    </location>
</feature>
<gene>
    <name evidence="3" type="primary">szrd1</name>
    <name evidence="3" type="ORF">Bhyg_05002</name>
</gene>
<dbReference type="Proteomes" id="UP001151699">
    <property type="component" value="Chromosome A"/>
</dbReference>
<protein>
    <submittedName>
        <fullName evidence="3">SUZ domain-containing protein 1</fullName>
    </submittedName>
</protein>
<dbReference type="OrthoDB" id="5373615at2759"/>
<dbReference type="PANTHER" id="PTHR31796">
    <property type="entry name" value="SUZ DOMAIN-CONTAINING PROTEIN 1"/>
    <property type="match status" value="1"/>
</dbReference>
<evidence type="ECO:0000313" key="3">
    <source>
        <dbReference type="EMBL" id="KAJ6649762.1"/>
    </source>
</evidence>
<comment type="caution">
    <text evidence="3">The sequence shown here is derived from an EMBL/GenBank/DDBJ whole genome shotgun (WGS) entry which is preliminary data.</text>
</comment>
<evidence type="ECO:0000259" key="2">
    <source>
        <dbReference type="PROSITE" id="PS51673"/>
    </source>
</evidence>
<keyword evidence="4" id="KW-1185">Reference proteome</keyword>
<evidence type="ECO:0000313" key="4">
    <source>
        <dbReference type="Proteomes" id="UP001151699"/>
    </source>
</evidence>
<evidence type="ECO:0000256" key="1">
    <source>
        <dbReference type="SAM" id="MobiDB-lite"/>
    </source>
</evidence>
<proteinExistence type="predicted"/>
<reference evidence="3" key="1">
    <citation type="submission" date="2022-07" db="EMBL/GenBank/DDBJ databases">
        <authorList>
            <person name="Trinca V."/>
            <person name="Uliana J.V.C."/>
            <person name="Torres T.T."/>
            <person name="Ward R.J."/>
            <person name="Monesi N."/>
        </authorList>
    </citation>
    <scope>NUCLEOTIDE SEQUENCE</scope>
    <source>
        <strain evidence="3">HSMRA1968</strain>
        <tissue evidence="3">Whole embryos</tissue>
    </source>
</reference>
<dbReference type="InterPro" id="IPR024771">
    <property type="entry name" value="SUZ"/>
</dbReference>
<organism evidence="3 4">
    <name type="scientific">Pseudolycoriella hygida</name>
    <dbReference type="NCBI Taxonomy" id="35572"/>
    <lineage>
        <taxon>Eukaryota</taxon>
        <taxon>Metazoa</taxon>
        <taxon>Ecdysozoa</taxon>
        <taxon>Arthropoda</taxon>
        <taxon>Hexapoda</taxon>
        <taxon>Insecta</taxon>
        <taxon>Pterygota</taxon>
        <taxon>Neoptera</taxon>
        <taxon>Endopterygota</taxon>
        <taxon>Diptera</taxon>
        <taxon>Nematocera</taxon>
        <taxon>Sciaroidea</taxon>
        <taxon>Sciaridae</taxon>
        <taxon>Pseudolycoriella</taxon>
    </lineage>
</organism>
<dbReference type="AlphaFoldDB" id="A0A9Q0S903"/>
<feature type="domain" description="SUZ" evidence="2">
    <location>
        <begin position="1"/>
        <end position="66"/>
    </location>
</feature>